<dbReference type="NCBIfam" id="TIGR01537">
    <property type="entry name" value="portal_HK97"/>
    <property type="match status" value="1"/>
</dbReference>
<evidence type="ECO:0000313" key="1">
    <source>
        <dbReference type="EMBL" id="MFC6196573.1"/>
    </source>
</evidence>
<dbReference type="RefSeq" id="WP_377374143.1">
    <property type="nucleotide sequence ID" value="NZ_JBHSSW010000001.1"/>
</dbReference>
<dbReference type="InterPro" id="IPR006427">
    <property type="entry name" value="Portal_HK97"/>
</dbReference>
<proteinExistence type="predicted"/>
<reference evidence="2" key="1">
    <citation type="journal article" date="2019" name="Int. J. Syst. Evol. Microbiol.">
        <title>The Global Catalogue of Microorganisms (GCM) 10K type strain sequencing project: providing services to taxonomists for standard genome sequencing and annotation.</title>
        <authorList>
            <consortium name="The Broad Institute Genomics Platform"/>
            <consortium name="The Broad Institute Genome Sequencing Center for Infectious Disease"/>
            <person name="Wu L."/>
            <person name="Ma J."/>
        </authorList>
    </citation>
    <scope>NUCLEOTIDE SEQUENCE [LARGE SCALE GENOMIC DNA]</scope>
    <source>
        <strain evidence="2">CGMCC-1.15741</strain>
    </source>
</reference>
<evidence type="ECO:0000313" key="2">
    <source>
        <dbReference type="Proteomes" id="UP001596303"/>
    </source>
</evidence>
<organism evidence="1 2">
    <name type="scientific">Ponticaulis profundi</name>
    <dbReference type="NCBI Taxonomy" id="2665222"/>
    <lineage>
        <taxon>Bacteria</taxon>
        <taxon>Pseudomonadati</taxon>
        <taxon>Pseudomonadota</taxon>
        <taxon>Alphaproteobacteria</taxon>
        <taxon>Hyphomonadales</taxon>
        <taxon>Hyphomonadaceae</taxon>
        <taxon>Ponticaulis</taxon>
    </lineage>
</organism>
<name>A0ABW1S4Y3_9PROT</name>
<dbReference type="InterPro" id="IPR006944">
    <property type="entry name" value="Phage/GTA_portal"/>
</dbReference>
<protein>
    <submittedName>
        <fullName evidence="1">Phage portal protein</fullName>
    </submittedName>
</protein>
<gene>
    <name evidence="1" type="ORF">ACFQDM_00710</name>
</gene>
<accession>A0ABW1S4Y3</accession>
<dbReference type="EMBL" id="JBHSSW010000001">
    <property type="protein sequence ID" value="MFC6196573.1"/>
    <property type="molecule type" value="Genomic_DNA"/>
</dbReference>
<keyword evidence="2" id="KW-1185">Reference proteome</keyword>
<dbReference type="Pfam" id="PF04860">
    <property type="entry name" value="Phage_portal"/>
    <property type="match status" value="1"/>
</dbReference>
<dbReference type="Proteomes" id="UP001596303">
    <property type="component" value="Unassembled WGS sequence"/>
</dbReference>
<sequence length="379" mass="41376">MFWKRHDTKSGAQALIALSGLGDAQWETGTPRRLFEAGFRQNPISYRCIRMIAETAASVPVRLVSEHDATDGKTLIRLLTNPSAGETGHSLLEAIYGDLQVSGNAFLELVRRGDDALVGLQRIPVGAIDVLKGRAGYAIRTANGRRIIRPDARGWSALFHLRTLDPGSERLSMSPLQAAGRAVEIHNAGASWAKALMDNAARPSGALIYGRDGNHLTPDQFDRLKSQLEDAHSGARNAGRPLLLEGGLDWKPMGLTPTDMDFIAARRESAREIALAFGVPPMLLGIPGDNTYANYREANLAFWRLTVLPLVQRTVRGLEDWLGGAVRGEVRLKADLDAVPALGPEREALWSRLSAADFLSEDEKREIAGFAPREVRHAD</sequence>
<comment type="caution">
    <text evidence="1">The sequence shown here is derived from an EMBL/GenBank/DDBJ whole genome shotgun (WGS) entry which is preliminary data.</text>
</comment>